<dbReference type="RefSeq" id="WP_238313541.1">
    <property type="nucleotide sequence ID" value="NZ_BPQV01000014.1"/>
</dbReference>
<keyword evidence="3" id="KW-1185">Reference proteome</keyword>
<name>A0ABQ4TG09_METOR</name>
<dbReference type="PIRSF" id="PIRSF033367">
    <property type="entry name" value="UCP033367_VanZ"/>
    <property type="match status" value="1"/>
</dbReference>
<comment type="caution">
    <text evidence="2">The sequence shown here is derived from an EMBL/GenBank/DDBJ whole genome shotgun (WGS) entry which is preliminary data.</text>
</comment>
<feature type="transmembrane region" description="Helical" evidence="1">
    <location>
        <begin position="35"/>
        <end position="53"/>
    </location>
</feature>
<gene>
    <name evidence="2" type="ORF">LKMONMHP_4123</name>
</gene>
<dbReference type="Proteomes" id="UP001055156">
    <property type="component" value="Unassembled WGS sequence"/>
</dbReference>
<organism evidence="2 3">
    <name type="scientific">Methylobacterium organophilum</name>
    <dbReference type="NCBI Taxonomy" id="410"/>
    <lineage>
        <taxon>Bacteria</taxon>
        <taxon>Pseudomonadati</taxon>
        <taxon>Pseudomonadota</taxon>
        <taxon>Alphaproteobacteria</taxon>
        <taxon>Hyphomicrobiales</taxon>
        <taxon>Methylobacteriaceae</taxon>
        <taxon>Methylobacterium</taxon>
    </lineage>
</organism>
<feature type="transmembrane region" description="Helical" evidence="1">
    <location>
        <begin position="90"/>
        <end position="109"/>
    </location>
</feature>
<feature type="transmembrane region" description="Helical" evidence="1">
    <location>
        <begin position="58"/>
        <end position="78"/>
    </location>
</feature>
<protein>
    <recommendedName>
        <fullName evidence="4">VanZ-like domain-containing protein</fullName>
    </recommendedName>
</protein>
<reference evidence="2" key="1">
    <citation type="journal article" date="2021" name="Front. Microbiol.">
        <title>Comprehensive Comparative Genomics and Phenotyping of Methylobacterium Species.</title>
        <authorList>
            <person name="Alessa O."/>
            <person name="Ogura Y."/>
            <person name="Fujitani Y."/>
            <person name="Takami H."/>
            <person name="Hayashi T."/>
            <person name="Sahin N."/>
            <person name="Tani A."/>
        </authorList>
    </citation>
    <scope>NUCLEOTIDE SEQUENCE</scope>
    <source>
        <strain evidence="2">NBRC 15689</strain>
    </source>
</reference>
<evidence type="ECO:0000313" key="3">
    <source>
        <dbReference type="Proteomes" id="UP001055156"/>
    </source>
</evidence>
<evidence type="ECO:0008006" key="4">
    <source>
        <dbReference type="Google" id="ProtNLM"/>
    </source>
</evidence>
<keyword evidence="1" id="KW-0472">Membrane</keyword>
<evidence type="ECO:0000256" key="1">
    <source>
        <dbReference type="SAM" id="Phobius"/>
    </source>
</evidence>
<reference evidence="2" key="2">
    <citation type="submission" date="2021-08" db="EMBL/GenBank/DDBJ databases">
        <authorList>
            <person name="Tani A."/>
            <person name="Ola A."/>
            <person name="Ogura Y."/>
            <person name="Katsura K."/>
            <person name="Hayashi T."/>
        </authorList>
    </citation>
    <scope>NUCLEOTIDE SEQUENCE</scope>
    <source>
        <strain evidence="2">NBRC 15689</strain>
    </source>
</reference>
<keyword evidence="1" id="KW-0812">Transmembrane</keyword>
<sequence>MLALVRLAAWFLIAALAFATLSPIGLRPELFESAMLERALAYALLGFTLALAYPRHWLWALAACVMLAGLLEAGQLLVHSRHGRFSDFDVKAVAAILGCLSARLLFVLYQRTVRPDAPPRA</sequence>
<proteinExistence type="predicted"/>
<dbReference type="EMBL" id="BPQV01000014">
    <property type="protein sequence ID" value="GJE29244.1"/>
    <property type="molecule type" value="Genomic_DNA"/>
</dbReference>
<keyword evidence="1" id="KW-1133">Transmembrane helix</keyword>
<accession>A0ABQ4TG09</accession>
<dbReference type="InterPro" id="IPR017015">
    <property type="entry name" value="UCP033367_VanZ"/>
</dbReference>
<evidence type="ECO:0000313" key="2">
    <source>
        <dbReference type="EMBL" id="GJE29244.1"/>
    </source>
</evidence>